<dbReference type="Pfam" id="PF02629">
    <property type="entry name" value="CoA_binding"/>
    <property type="match status" value="1"/>
</dbReference>
<feature type="domain" description="CoA-binding" evidence="4">
    <location>
        <begin position="2"/>
        <end position="99"/>
    </location>
</feature>
<gene>
    <name evidence="5" type="ORF">A3I45_03915</name>
</gene>
<evidence type="ECO:0000259" key="4">
    <source>
        <dbReference type="SMART" id="SM00881"/>
    </source>
</evidence>
<evidence type="ECO:0000313" key="6">
    <source>
        <dbReference type="Proteomes" id="UP000177574"/>
    </source>
</evidence>
<protein>
    <recommendedName>
        <fullName evidence="4">CoA-binding domain-containing protein</fullName>
    </recommendedName>
</protein>
<dbReference type="InterPro" id="IPR005810">
    <property type="entry name" value="CoA_lig_alpha"/>
</dbReference>
<dbReference type="AlphaFoldDB" id="A0A1F7VGV0"/>
<keyword evidence="1" id="KW-0436">Ligase</keyword>
<dbReference type="Pfam" id="PF00549">
    <property type="entry name" value="Ligase_CoA"/>
    <property type="match status" value="1"/>
</dbReference>
<organism evidence="5 6">
    <name type="scientific">Candidatus Uhrbacteria bacterium RIFCSPLOWO2_02_FULL_53_10</name>
    <dbReference type="NCBI Taxonomy" id="1802411"/>
    <lineage>
        <taxon>Bacteria</taxon>
        <taxon>Candidatus Uhriibacteriota</taxon>
    </lineage>
</organism>
<accession>A0A1F7VGV0</accession>
<dbReference type="InterPro" id="IPR003781">
    <property type="entry name" value="CoA-bd"/>
</dbReference>
<proteinExistence type="predicted"/>
<reference evidence="5 6" key="1">
    <citation type="journal article" date="2016" name="Nat. Commun.">
        <title>Thousands of microbial genomes shed light on interconnected biogeochemical processes in an aquifer system.</title>
        <authorList>
            <person name="Anantharaman K."/>
            <person name="Brown C.T."/>
            <person name="Hug L.A."/>
            <person name="Sharon I."/>
            <person name="Castelle C.J."/>
            <person name="Probst A.J."/>
            <person name="Thomas B.C."/>
            <person name="Singh A."/>
            <person name="Wilkins M.J."/>
            <person name="Karaoz U."/>
            <person name="Brodie E.L."/>
            <person name="Williams K.H."/>
            <person name="Hubbard S.S."/>
            <person name="Banfield J.F."/>
        </authorList>
    </citation>
    <scope>NUCLEOTIDE SEQUENCE [LARGE SCALE GENOMIC DNA]</scope>
</reference>
<dbReference type="PANTHER" id="PTHR11117:SF2">
    <property type="entry name" value="SUCCINATE--COA LIGASE [ADP_GDP-FORMING] SUBUNIT ALPHA, MITOCHONDRIAL"/>
    <property type="match status" value="1"/>
</dbReference>
<dbReference type="InterPro" id="IPR005811">
    <property type="entry name" value="SUCC_ACL_C"/>
</dbReference>
<feature type="active site" description="Tele-phosphohistidine intermediate" evidence="3">
    <location>
        <position position="256"/>
    </location>
</feature>
<dbReference type="Proteomes" id="UP000177574">
    <property type="component" value="Unassembled WGS sequence"/>
</dbReference>
<dbReference type="SUPFAM" id="SSF51735">
    <property type="entry name" value="NAD(P)-binding Rossmann-fold domains"/>
    <property type="match status" value="1"/>
</dbReference>
<dbReference type="GO" id="GO:0006099">
    <property type="term" value="P:tricarboxylic acid cycle"/>
    <property type="evidence" value="ECO:0007669"/>
    <property type="project" value="TreeGrafter"/>
</dbReference>
<dbReference type="Gene3D" id="3.40.50.261">
    <property type="entry name" value="Succinyl-CoA synthetase domains"/>
    <property type="match status" value="1"/>
</dbReference>
<dbReference type="PANTHER" id="PTHR11117">
    <property type="entry name" value="SUCCINYL-COA LIGASE SUBUNIT ALPHA"/>
    <property type="match status" value="1"/>
</dbReference>
<dbReference type="SMART" id="SM00881">
    <property type="entry name" value="CoA_binding"/>
    <property type="match status" value="1"/>
</dbReference>
<dbReference type="GO" id="GO:0000166">
    <property type="term" value="F:nucleotide binding"/>
    <property type="evidence" value="ECO:0007669"/>
    <property type="project" value="UniProtKB-KW"/>
</dbReference>
<comment type="caution">
    <text evidence="5">The sequence shown here is derived from an EMBL/GenBank/DDBJ whole genome shotgun (WGS) entry which is preliminary data.</text>
</comment>
<dbReference type="GO" id="GO:0009361">
    <property type="term" value="C:succinate-CoA ligase complex (ADP-forming)"/>
    <property type="evidence" value="ECO:0007669"/>
    <property type="project" value="TreeGrafter"/>
</dbReference>
<evidence type="ECO:0000256" key="2">
    <source>
        <dbReference type="ARBA" id="ARBA00022741"/>
    </source>
</evidence>
<name>A0A1F7VGV0_9BACT</name>
<dbReference type="PIRSF" id="PIRSF001553">
    <property type="entry name" value="SucCS_alpha"/>
    <property type="match status" value="1"/>
</dbReference>
<dbReference type="GO" id="GO:0004776">
    <property type="term" value="F:succinate-CoA ligase (GDP-forming) activity"/>
    <property type="evidence" value="ECO:0007669"/>
    <property type="project" value="TreeGrafter"/>
</dbReference>
<dbReference type="Gene3D" id="3.40.50.720">
    <property type="entry name" value="NAD(P)-binding Rossmann-like Domain"/>
    <property type="match status" value="1"/>
</dbReference>
<dbReference type="SUPFAM" id="SSF52210">
    <property type="entry name" value="Succinyl-CoA synthetase domains"/>
    <property type="match status" value="1"/>
</dbReference>
<dbReference type="InterPro" id="IPR036291">
    <property type="entry name" value="NAD(P)-bd_dom_sf"/>
</dbReference>
<sequence>MLITKDTQVLVQGITGKEGQRAARAMLDYGTRVVAGVRPGKAGEIVEGIPVYDSVADALQTHPKITDSAVYVPPSAAKAAILEAVHAGIKRISVIVERMPIRDTAECLAEAKEHGATIIGPSSLGYIRPGVGRVGVVGGPKKLVHEVYTSGSIGIISRSGGMTNELSWLIRQAGLGQSMAVHVGGDLLLGTTYTEVLKMFQDDAQTKAVVVFGEHGGGYEFEIADMLKTGVFSKPLAIYIGGAFAESFPEGMCIGHAGAIVERGRGAHEKRMALKQAGAMIADSYEELVSLIRETV</sequence>
<evidence type="ECO:0000313" key="5">
    <source>
        <dbReference type="EMBL" id="OGL89739.1"/>
    </source>
</evidence>
<evidence type="ECO:0000256" key="3">
    <source>
        <dbReference type="PIRSR" id="PIRSR001553-1"/>
    </source>
</evidence>
<dbReference type="EMBL" id="MGET01000025">
    <property type="protein sequence ID" value="OGL89739.1"/>
    <property type="molecule type" value="Genomic_DNA"/>
</dbReference>
<dbReference type="GO" id="GO:0004775">
    <property type="term" value="F:succinate-CoA ligase (ADP-forming) activity"/>
    <property type="evidence" value="ECO:0007669"/>
    <property type="project" value="TreeGrafter"/>
</dbReference>
<dbReference type="PRINTS" id="PR01798">
    <property type="entry name" value="SCOASYNTHASE"/>
</dbReference>
<dbReference type="InterPro" id="IPR016102">
    <property type="entry name" value="Succinyl-CoA_synth-like"/>
</dbReference>
<evidence type="ECO:0000256" key="1">
    <source>
        <dbReference type="ARBA" id="ARBA00022598"/>
    </source>
</evidence>
<keyword evidence="2" id="KW-0547">Nucleotide-binding</keyword>